<keyword evidence="1" id="KW-0732">Signal</keyword>
<name>A0A8X6NH04_NEPPI</name>
<dbReference type="Proteomes" id="UP000887013">
    <property type="component" value="Unassembled WGS sequence"/>
</dbReference>
<dbReference type="AlphaFoldDB" id="A0A8X6NH04"/>
<comment type="caution">
    <text evidence="2">The sequence shown here is derived from an EMBL/GenBank/DDBJ whole genome shotgun (WGS) entry which is preliminary data.</text>
</comment>
<protein>
    <submittedName>
        <fullName evidence="2">Uncharacterized protein</fullName>
    </submittedName>
</protein>
<evidence type="ECO:0000313" key="3">
    <source>
        <dbReference type="Proteomes" id="UP000887013"/>
    </source>
</evidence>
<organism evidence="2 3">
    <name type="scientific">Nephila pilipes</name>
    <name type="common">Giant wood spider</name>
    <name type="synonym">Nephila maculata</name>
    <dbReference type="NCBI Taxonomy" id="299642"/>
    <lineage>
        <taxon>Eukaryota</taxon>
        <taxon>Metazoa</taxon>
        <taxon>Ecdysozoa</taxon>
        <taxon>Arthropoda</taxon>
        <taxon>Chelicerata</taxon>
        <taxon>Arachnida</taxon>
        <taxon>Araneae</taxon>
        <taxon>Araneomorphae</taxon>
        <taxon>Entelegynae</taxon>
        <taxon>Araneoidea</taxon>
        <taxon>Nephilidae</taxon>
        <taxon>Nephila</taxon>
    </lineage>
</organism>
<sequence>MFHIGLIWLVMLRFHYYTVVPRHTSAPTYEFFEIRAGELVIFCFELRAKFEIRVRFSRSAGSSTRPRATRSRPSRSVNQLAAYFRCDKLCSCVRVLCCIYIYSCSLFIFITMDRKKVCEKSSAKKKLFEEHTQELTTEEIQELQSQQHTEVMQEIGFE</sequence>
<reference evidence="2" key="1">
    <citation type="submission" date="2020-08" db="EMBL/GenBank/DDBJ databases">
        <title>Multicomponent nature underlies the extraordinary mechanical properties of spider dragline silk.</title>
        <authorList>
            <person name="Kono N."/>
            <person name="Nakamura H."/>
            <person name="Mori M."/>
            <person name="Yoshida Y."/>
            <person name="Ohtoshi R."/>
            <person name="Malay A.D."/>
            <person name="Moran D.A.P."/>
            <person name="Tomita M."/>
            <person name="Numata K."/>
            <person name="Arakawa K."/>
        </authorList>
    </citation>
    <scope>NUCLEOTIDE SEQUENCE</scope>
</reference>
<feature type="signal peptide" evidence="1">
    <location>
        <begin position="1"/>
        <end position="21"/>
    </location>
</feature>
<gene>
    <name evidence="2" type="ORF">NPIL_253041</name>
</gene>
<proteinExistence type="predicted"/>
<accession>A0A8X6NH04</accession>
<dbReference type="OrthoDB" id="6559011at2759"/>
<evidence type="ECO:0000256" key="1">
    <source>
        <dbReference type="SAM" id="SignalP"/>
    </source>
</evidence>
<dbReference type="EMBL" id="BMAW01058082">
    <property type="protein sequence ID" value="GFT14401.1"/>
    <property type="molecule type" value="Genomic_DNA"/>
</dbReference>
<feature type="chain" id="PRO_5036470980" evidence="1">
    <location>
        <begin position="22"/>
        <end position="158"/>
    </location>
</feature>
<evidence type="ECO:0000313" key="2">
    <source>
        <dbReference type="EMBL" id="GFT14401.1"/>
    </source>
</evidence>
<keyword evidence="3" id="KW-1185">Reference proteome</keyword>